<proteinExistence type="predicted"/>
<accession>A0ACC7LM66</accession>
<protein>
    <submittedName>
        <fullName evidence="1">MOSC domain-containing protein</fullName>
    </submittedName>
</protein>
<gene>
    <name evidence="1" type="ORF">ACEZ3G_15290</name>
</gene>
<reference evidence="1" key="1">
    <citation type="submission" date="2024-09" db="EMBL/GenBank/DDBJ databases">
        <authorList>
            <person name="Liu J."/>
        </authorList>
    </citation>
    <scope>NUCLEOTIDE SEQUENCE</scope>
    <source>
        <strain evidence="1">NBU2967</strain>
    </source>
</reference>
<dbReference type="Proteomes" id="UP001595191">
    <property type="component" value="Unassembled WGS sequence"/>
</dbReference>
<sequence length="224" mass="26172">MLRFERGFFYFYKMRVISTNIGKPVTFEWNGKNEQTGIFKYPVDSPLFLTKNDVAKDTIINRVNHGGENKACYLFSADQYPYWKNLYPNLDWNWGMFGENLTVLGMDESSMRIGDIYKVGTALVQVSQPREPCYKLGVRFEDQTILKQFIDHAHSGTYVRILEEGEVRMEDEFVLVEQSKNPLTVKQGFEVILARKKDPQLVKLAVGNTSLPEYKRERLKKYLR</sequence>
<organism evidence="1 2">
    <name type="scientific">Meishania litoralis</name>
    <dbReference type="NCBI Taxonomy" id="3434685"/>
    <lineage>
        <taxon>Bacteria</taxon>
        <taxon>Pseudomonadati</taxon>
        <taxon>Bacteroidota</taxon>
        <taxon>Flavobacteriia</taxon>
        <taxon>Flavobacteriales</taxon>
        <taxon>Flavobacteriaceae</taxon>
        <taxon>Meishania</taxon>
    </lineage>
</organism>
<dbReference type="EMBL" id="JBHFPV010000005">
    <property type="protein sequence ID" value="MFH6604848.1"/>
    <property type="molecule type" value="Genomic_DNA"/>
</dbReference>
<keyword evidence="2" id="KW-1185">Reference proteome</keyword>
<comment type="caution">
    <text evidence="1">The sequence shown here is derived from an EMBL/GenBank/DDBJ whole genome shotgun (WGS) entry which is preliminary data.</text>
</comment>
<name>A0ACC7LM66_9FLAO</name>
<evidence type="ECO:0000313" key="2">
    <source>
        <dbReference type="Proteomes" id="UP001595191"/>
    </source>
</evidence>
<evidence type="ECO:0000313" key="1">
    <source>
        <dbReference type="EMBL" id="MFH6604848.1"/>
    </source>
</evidence>